<dbReference type="InterPro" id="IPR016461">
    <property type="entry name" value="COMT-like"/>
</dbReference>
<evidence type="ECO:0000256" key="1">
    <source>
        <dbReference type="ARBA" id="ARBA00022603"/>
    </source>
</evidence>
<dbReference type="InterPro" id="IPR036388">
    <property type="entry name" value="WH-like_DNA-bd_sf"/>
</dbReference>
<gene>
    <name evidence="6" type="ORF">PTE_02566</name>
</gene>
<dbReference type="EMBL" id="AYSJ01000013">
    <property type="protein sequence ID" value="ETS30621.1"/>
    <property type="molecule type" value="Genomic_DNA"/>
</dbReference>
<dbReference type="InterPro" id="IPR001077">
    <property type="entry name" value="COMT_C"/>
</dbReference>
<dbReference type="PANTHER" id="PTHR43712:SF2">
    <property type="entry name" value="O-METHYLTRANSFERASE CICE"/>
    <property type="match status" value="1"/>
</dbReference>
<evidence type="ECO:0000259" key="5">
    <source>
        <dbReference type="Pfam" id="PF00891"/>
    </source>
</evidence>
<comment type="caution">
    <text evidence="6">The sequence shown here is derived from an EMBL/GenBank/DDBJ whole genome shotgun (WGS) entry which is preliminary data.</text>
</comment>
<dbReference type="Proteomes" id="UP000018957">
    <property type="component" value="Unassembled WGS sequence"/>
</dbReference>
<keyword evidence="2" id="KW-0808">Transferase</keyword>
<name>W3V3X2_9GAMM</name>
<feature type="active site" description="Proton acceptor" evidence="4">
    <location>
        <position position="230"/>
    </location>
</feature>
<feature type="domain" description="O-methyltransferase C-terminal" evidence="5">
    <location>
        <begin position="115"/>
        <end position="293"/>
    </location>
</feature>
<keyword evidence="7" id="KW-1185">Reference proteome</keyword>
<keyword evidence="6" id="KW-0830">Ubiquinone</keyword>
<protein>
    <submittedName>
        <fullName evidence="6">Methylase involved in ubiquinone/menaquinone biosynthesis</fullName>
    </submittedName>
</protein>
<dbReference type="PROSITE" id="PS51683">
    <property type="entry name" value="SAM_OMT_II"/>
    <property type="match status" value="1"/>
</dbReference>
<dbReference type="PANTHER" id="PTHR43712">
    <property type="entry name" value="PUTATIVE (AFU_ORTHOLOGUE AFUA_4G14580)-RELATED"/>
    <property type="match status" value="1"/>
</dbReference>
<dbReference type="Pfam" id="PF00891">
    <property type="entry name" value="Methyltransf_2"/>
    <property type="match status" value="1"/>
</dbReference>
<dbReference type="OrthoDB" id="9766840at2"/>
<dbReference type="PATRIC" id="fig|1004151.3.peg.2646"/>
<evidence type="ECO:0000313" key="6">
    <source>
        <dbReference type="EMBL" id="ETS30621.1"/>
    </source>
</evidence>
<keyword evidence="3" id="KW-0949">S-adenosyl-L-methionine</keyword>
<dbReference type="RefSeq" id="WP_036846902.1">
    <property type="nucleotide sequence ID" value="NZ_AYSJ01000013.1"/>
</dbReference>
<dbReference type="InterPro" id="IPR029063">
    <property type="entry name" value="SAM-dependent_MTases_sf"/>
</dbReference>
<organism evidence="6 7">
    <name type="scientific">Photorhabdus khanii NC19</name>
    <dbReference type="NCBI Taxonomy" id="1004151"/>
    <lineage>
        <taxon>Bacteria</taxon>
        <taxon>Pseudomonadati</taxon>
        <taxon>Pseudomonadota</taxon>
        <taxon>Gammaproteobacteria</taxon>
        <taxon>Enterobacterales</taxon>
        <taxon>Morganellaceae</taxon>
        <taxon>Photorhabdus</taxon>
    </lineage>
</organism>
<dbReference type="Gene3D" id="3.40.50.150">
    <property type="entry name" value="Vaccinia Virus protein VP39"/>
    <property type="match status" value="1"/>
</dbReference>
<dbReference type="AlphaFoldDB" id="W3V3X2"/>
<dbReference type="SUPFAM" id="SSF53335">
    <property type="entry name" value="S-adenosyl-L-methionine-dependent methyltransferases"/>
    <property type="match status" value="1"/>
</dbReference>
<sequence>MLTEIITGYRKSAALNAFVKSKAPIFIGKMGAMTLDEIACYTKTSAERFGRLLDVMIDCEILILSEGKYSLTKNAVALASEDSIETLWINCELGEHYWEIWPDYFGSLGSGATRSAFEKKHGKKFFDFITDVPSLKTTFDSLMAAITDEISDELIKIFDIHPNHRVVDIGGGKGILAKKLKQTFSFKDCTVIDRYAKELEFSDGITYLNCDFFNQIKSGANVYILKNILHDWDDDKAGKILANCAHAMSKNSILYIVEIIKEHGSVKGKTLDLLMDALFVGKERYYDEYERLAFKNDLVIDSVIQTSHSQSVLLLRKAHG</sequence>
<evidence type="ECO:0000256" key="2">
    <source>
        <dbReference type="ARBA" id="ARBA00022679"/>
    </source>
</evidence>
<dbReference type="PIRSF" id="PIRSF005739">
    <property type="entry name" value="O-mtase"/>
    <property type="match status" value="1"/>
</dbReference>
<evidence type="ECO:0000313" key="7">
    <source>
        <dbReference type="Proteomes" id="UP000018957"/>
    </source>
</evidence>
<evidence type="ECO:0000256" key="3">
    <source>
        <dbReference type="ARBA" id="ARBA00022691"/>
    </source>
</evidence>
<dbReference type="GO" id="GO:0008171">
    <property type="term" value="F:O-methyltransferase activity"/>
    <property type="evidence" value="ECO:0007669"/>
    <property type="project" value="InterPro"/>
</dbReference>
<keyword evidence="1 6" id="KW-0489">Methyltransferase</keyword>
<dbReference type="Gene3D" id="1.10.10.10">
    <property type="entry name" value="Winged helix-like DNA-binding domain superfamily/Winged helix DNA-binding domain"/>
    <property type="match status" value="1"/>
</dbReference>
<proteinExistence type="predicted"/>
<reference evidence="6 7" key="1">
    <citation type="submission" date="2013-11" db="EMBL/GenBank/DDBJ databases">
        <title>Elucidation of the Photorhabdus temperata genome and generation of transposon mutant library to identify motility mutants.</title>
        <authorList>
            <person name="Hurst S.G.IV."/>
            <person name="Micheals B."/>
            <person name="Abebe-Akele F."/>
            <person name="Rowedder H."/>
            <person name="Bullock H."/>
            <person name="Jackobeck R."/>
            <person name="Janicki E."/>
            <person name="Tisa L.S."/>
        </authorList>
    </citation>
    <scope>NUCLEOTIDE SEQUENCE [LARGE SCALE GENOMIC DNA]</scope>
    <source>
        <strain evidence="6 7">NC19</strain>
    </source>
</reference>
<accession>W3V3X2</accession>
<dbReference type="GO" id="GO:0032259">
    <property type="term" value="P:methylation"/>
    <property type="evidence" value="ECO:0007669"/>
    <property type="project" value="UniProtKB-KW"/>
</dbReference>
<evidence type="ECO:0000256" key="4">
    <source>
        <dbReference type="PIRSR" id="PIRSR005739-1"/>
    </source>
</evidence>